<dbReference type="PANTHER" id="PTHR12110:SF52">
    <property type="entry name" value="XYLOSE ISOMERASE"/>
    <property type="match status" value="1"/>
</dbReference>
<evidence type="ECO:0000313" key="2">
    <source>
        <dbReference type="EMBL" id="BAD57599.1"/>
    </source>
</evidence>
<name>Q5YW42_NOCFA</name>
<dbReference type="PANTHER" id="PTHR12110">
    <property type="entry name" value="HYDROXYPYRUVATE ISOMERASE"/>
    <property type="match status" value="1"/>
</dbReference>
<dbReference type="Gene3D" id="3.20.20.150">
    <property type="entry name" value="Divalent-metal-dependent TIM barrel enzymes"/>
    <property type="match status" value="1"/>
</dbReference>
<dbReference type="SUPFAM" id="SSF51658">
    <property type="entry name" value="Xylose isomerase-like"/>
    <property type="match status" value="1"/>
</dbReference>
<protein>
    <recommendedName>
        <fullName evidence="1">Xylose isomerase-like TIM barrel domain-containing protein</fullName>
    </recommendedName>
</protein>
<dbReference type="GeneID" id="61133488"/>
<dbReference type="RefSeq" id="WP_011209284.1">
    <property type="nucleotide sequence ID" value="NC_006361.1"/>
</dbReference>
<dbReference type="eggNOG" id="COG1082">
    <property type="taxonomic scope" value="Bacteria"/>
</dbReference>
<dbReference type="OrthoDB" id="9787068at2"/>
<reference evidence="2 3" key="1">
    <citation type="journal article" date="2004" name="Proc. Natl. Acad. Sci. U.S.A.">
        <title>The complete genomic sequence of Nocardia farcinica IFM 10152.</title>
        <authorList>
            <person name="Ishikawa J."/>
            <person name="Yamashita A."/>
            <person name="Mikami Y."/>
            <person name="Hoshino Y."/>
            <person name="Kurita H."/>
            <person name="Hotta K."/>
            <person name="Shiba T."/>
            <person name="Hattori M."/>
        </authorList>
    </citation>
    <scope>NUCLEOTIDE SEQUENCE [LARGE SCALE GENOMIC DNA]</scope>
    <source>
        <strain evidence="2 3">IFM 10152</strain>
    </source>
</reference>
<keyword evidence="3" id="KW-1185">Reference proteome</keyword>
<dbReference type="InterPro" id="IPR050312">
    <property type="entry name" value="IolE/XylAMocC-like"/>
</dbReference>
<dbReference type="KEGG" id="nfa:NFA_27520"/>
<accession>Q5YW42</accession>
<dbReference type="HOGENOM" id="CLU_058777_0_0_11"/>
<dbReference type="Pfam" id="PF01261">
    <property type="entry name" value="AP_endonuc_2"/>
    <property type="match status" value="1"/>
</dbReference>
<dbReference type="InterPro" id="IPR036237">
    <property type="entry name" value="Xyl_isomerase-like_sf"/>
</dbReference>
<evidence type="ECO:0000313" key="3">
    <source>
        <dbReference type="Proteomes" id="UP000006820"/>
    </source>
</evidence>
<dbReference type="EMBL" id="AP006618">
    <property type="protein sequence ID" value="BAD57599.1"/>
    <property type="molecule type" value="Genomic_DNA"/>
</dbReference>
<organism evidence="2 3">
    <name type="scientific">Nocardia farcinica (strain IFM 10152)</name>
    <dbReference type="NCBI Taxonomy" id="247156"/>
    <lineage>
        <taxon>Bacteria</taxon>
        <taxon>Bacillati</taxon>
        <taxon>Actinomycetota</taxon>
        <taxon>Actinomycetes</taxon>
        <taxon>Mycobacteriales</taxon>
        <taxon>Nocardiaceae</taxon>
        <taxon>Nocardia</taxon>
    </lineage>
</organism>
<evidence type="ECO:0000259" key="1">
    <source>
        <dbReference type="Pfam" id="PF01261"/>
    </source>
</evidence>
<feature type="domain" description="Xylose isomerase-like TIM barrel" evidence="1">
    <location>
        <begin position="39"/>
        <end position="263"/>
    </location>
</feature>
<proteinExistence type="predicted"/>
<sequence length="290" mass="31080">MTSVAAQHLPYDLTDPYRSLSLNTATTKRWTLAEAVDGAARAGLGAIGLWRDRVHEVGVAAAAKLVADAGLRVSSLCRGGFLTAPGDGQSALDDNRRAIDEAAALGTRELVMVMGGIADRDLAAARARVEERLALLAPYAAERGVRLALEPLHPMFCADRAVISTLAQALTMARPYPAETVGVVVDTFHLWWDPLLEDQIAQAGAEGRISSYQVCDWLNPMAADPLLSRGMMGDGVIDFATIGGWVRAAGYRGDVEVEIFNAAVWEADGHSVIETMKQRYRELVLPALVG</sequence>
<dbReference type="InterPro" id="IPR013022">
    <property type="entry name" value="Xyl_isomerase-like_TIM-brl"/>
</dbReference>
<dbReference type="STRING" id="247156.NFA_27520"/>
<dbReference type="AlphaFoldDB" id="Q5YW42"/>
<dbReference type="Proteomes" id="UP000006820">
    <property type="component" value="Chromosome"/>
</dbReference>
<gene>
    <name evidence="2" type="ordered locus">NFA_27520</name>
</gene>